<dbReference type="GO" id="GO:0043565">
    <property type="term" value="F:sequence-specific DNA binding"/>
    <property type="evidence" value="ECO:0007669"/>
    <property type="project" value="InterPro"/>
</dbReference>
<evidence type="ECO:0000313" key="1">
    <source>
        <dbReference type="EMBL" id="ACA59269.1"/>
    </source>
</evidence>
<name>B1I2Q3_DESAP</name>
<dbReference type="KEGG" id="dau:Daud_0744"/>
<sequence length="75" mass="8914">MELMDKRKQLTSEQKAKIVLELLRGERTVAEIASEYEVYPTQLHRWKAEAIENLPSLFTRGASETEKMRRRYETE</sequence>
<dbReference type="GO" id="GO:0004803">
    <property type="term" value="F:transposase activity"/>
    <property type="evidence" value="ECO:0007669"/>
    <property type="project" value="InterPro"/>
</dbReference>
<dbReference type="InterPro" id="IPR002514">
    <property type="entry name" value="Transposase_8"/>
</dbReference>
<dbReference type="HOGENOM" id="CLU_027402_36_3_9"/>
<dbReference type="GO" id="GO:0006313">
    <property type="term" value="P:DNA transposition"/>
    <property type="evidence" value="ECO:0007669"/>
    <property type="project" value="InterPro"/>
</dbReference>
<dbReference type="InterPro" id="IPR010921">
    <property type="entry name" value="Trp_repressor/repl_initiator"/>
</dbReference>
<accession>B1I2Q3</accession>
<dbReference type="Gene3D" id="1.10.10.60">
    <property type="entry name" value="Homeodomain-like"/>
    <property type="match status" value="1"/>
</dbReference>
<dbReference type="EMBL" id="CP000860">
    <property type="protein sequence ID" value="ACA59269.1"/>
    <property type="molecule type" value="Genomic_DNA"/>
</dbReference>
<reference evidence="1 2" key="2">
    <citation type="journal article" date="2008" name="Science">
        <title>Environmental genomics reveals a single-species ecosystem deep within Earth.</title>
        <authorList>
            <person name="Chivian D."/>
            <person name="Brodie E.L."/>
            <person name="Alm E.J."/>
            <person name="Culley D.E."/>
            <person name="Dehal P.S."/>
            <person name="Desantis T.Z."/>
            <person name="Gihring T.M."/>
            <person name="Lapidus A."/>
            <person name="Lin L.H."/>
            <person name="Lowry S.R."/>
            <person name="Moser D.P."/>
            <person name="Richardson P.M."/>
            <person name="Southam G."/>
            <person name="Wanger G."/>
            <person name="Pratt L.M."/>
            <person name="Andersen G.L."/>
            <person name="Hazen T.C."/>
            <person name="Brockman F.J."/>
            <person name="Arkin A.P."/>
            <person name="Onstott T.C."/>
        </authorList>
    </citation>
    <scope>NUCLEOTIDE SEQUENCE [LARGE SCALE GENOMIC DNA]</scope>
    <source>
        <strain evidence="1 2">MP104C</strain>
    </source>
</reference>
<reference evidence="2" key="1">
    <citation type="submission" date="2007-10" db="EMBL/GenBank/DDBJ databases">
        <title>Complete sequence of chromosome of Desulforudis audaxviator MP104C.</title>
        <authorList>
            <person name="Copeland A."/>
            <person name="Lucas S."/>
            <person name="Lapidus A."/>
            <person name="Barry K."/>
            <person name="Glavina del Rio T."/>
            <person name="Dalin E."/>
            <person name="Tice H."/>
            <person name="Bruce D."/>
            <person name="Pitluck S."/>
            <person name="Lowry S.R."/>
            <person name="Larimer F."/>
            <person name="Land M.L."/>
            <person name="Hauser L."/>
            <person name="Kyrpides N."/>
            <person name="Ivanova N.N."/>
            <person name="Richardson P."/>
        </authorList>
    </citation>
    <scope>NUCLEOTIDE SEQUENCE [LARGE SCALE GENOMIC DNA]</scope>
    <source>
        <strain evidence="2">MP104C</strain>
    </source>
</reference>
<evidence type="ECO:0000313" key="2">
    <source>
        <dbReference type="Proteomes" id="UP000008544"/>
    </source>
</evidence>
<dbReference type="Proteomes" id="UP000008544">
    <property type="component" value="Chromosome"/>
</dbReference>
<keyword evidence="2" id="KW-1185">Reference proteome</keyword>
<dbReference type="STRING" id="477974.Daud_0744"/>
<organism evidence="1 2">
    <name type="scientific">Desulforudis audaxviator (strain MP104C)</name>
    <dbReference type="NCBI Taxonomy" id="477974"/>
    <lineage>
        <taxon>Bacteria</taxon>
        <taxon>Bacillati</taxon>
        <taxon>Bacillota</taxon>
        <taxon>Clostridia</taxon>
        <taxon>Thermoanaerobacterales</taxon>
        <taxon>Candidatus Desulforudaceae</taxon>
        <taxon>Candidatus Desulforudis</taxon>
    </lineage>
</organism>
<dbReference type="Pfam" id="PF01527">
    <property type="entry name" value="HTH_Tnp_1"/>
    <property type="match status" value="1"/>
</dbReference>
<dbReference type="SUPFAM" id="SSF48295">
    <property type="entry name" value="TrpR-like"/>
    <property type="match status" value="1"/>
</dbReference>
<dbReference type="AlphaFoldDB" id="B1I2Q3"/>
<dbReference type="eggNOG" id="COG2963">
    <property type="taxonomic scope" value="Bacteria"/>
</dbReference>
<gene>
    <name evidence="1" type="ordered locus">Daud_0744</name>
</gene>
<proteinExistence type="predicted"/>
<protein>
    <submittedName>
        <fullName evidence="1">Transposase IS3/IS911</fullName>
    </submittedName>
</protein>